<name>A0ABY4RIK1_9BACL</name>
<dbReference type="InterPro" id="IPR003313">
    <property type="entry name" value="AraC-bd"/>
</dbReference>
<dbReference type="InterPro" id="IPR018060">
    <property type="entry name" value="HTH_AraC"/>
</dbReference>
<keyword evidence="6" id="KW-0489">Methyltransferase</keyword>
<dbReference type="Pfam" id="PF12833">
    <property type="entry name" value="HTH_18"/>
    <property type="match status" value="1"/>
</dbReference>
<dbReference type="PANTHER" id="PTHR46796:SF6">
    <property type="entry name" value="ARAC SUBFAMILY"/>
    <property type="match status" value="1"/>
</dbReference>
<dbReference type="InterPro" id="IPR018062">
    <property type="entry name" value="HTH_AraC-typ_CS"/>
</dbReference>
<dbReference type="RefSeq" id="WP_249864406.1">
    <property type="nucleotide sequence ID" value="NZ_CP027059.1"/>
</dbReference>
<proteinExistence type="predicted"/>
<evidence type="ECO:0000256" key="4">
    <source>
        <dbReference type="ARBA" id="ARBA00023163"/>
    </source>
</evidence>
<dbReference type="SUPFAM" id="SSF46689">
    <property type="entry name" value="Homeodomain-like"/>
    <property type="match status" value="2"/>
</dbReference>
<protein>
    <submittedName>
        <fullName evidence="6">Bifunctional transcriptional activator/DNA repair enzyme AdaA</fullName>
        <ecNumber evidence="6">2.1.1.-</ecNumber>
    </submittedName>
</protein>
<dbReference type="Gene3D" id="2.60.120.280">
    <property type="entry name" value="Regulatory protein AraC"/>
    <property type="match status" value="1"/>
</dbReference>
<keyword evidence="1" id="KW-0805">Transcription regulation</keyword>
<gene>
    <name evidence="6" type="primary">adaA_4</name>
    <name evidence="6" type="ORF">SK3146_01408</name>
</gene>
<dbReference type="InterPro" id="IPR009057">
    <property type="entry name" value="Homeodomain-like_sf"/>
</dbReference>
<dbReference type="PROSITE" id="PS00041">
    <property type="entry name" value="HTH_ARAC_FAMILY_1"/>
    <property type="match status" value="1"/>
</dbReference>
<evidence type="ECO:0000259" key="5">
    <source>
        <dbReference type="PROSITE" id="PS01124"/>
    </source>
</evidence>
<evidence type="ECO:0000256" key="3">
    <source>
        <dbReference type="ARBA" id="ARBA00023159"/>
    </source>
</evidence>
<keyword evidence="3" id="KW-0010">Activator</keyword>
<dbReference type="GO" id="GO:0008168">
    <property type="term" value="F:methyltransferase activity"/>
    <property type="evidence" value="ECO:0007669"/>
    <property type="project" value="UniProtKB-KW"/>
</dbReference>
<reference evidence="6" key="1">
    <citation type="submission" date="2018-02" db="EMBL/GenBank/DDBJ databases">
        <authorList>
            <person name="Kim S.-K."/>
            <person name="Jung H.-I."/>
            <person name="Lee S.-W."/>
        </authorList>
    </citation>
    <scope>NUCLEOTIDE SEQUENCE</scope>
    <source>
        <strain evidence="6">SK3146</strain>
    </source>
</reference>
<dbReference type="SUPFAM" id="SSF51215">
    <property type="entry name" value="Regulatory protein AraC"/>
    <property type="match status" value="1"/>
</dbReference>
<sequence length="288" mass="32853">MQSQDYLAISHFLAEIKVELIISLLSKCNPDWMQGPFTPTYSKIYYITEGEGRMMIGDTELFPKPGQWVFAPAGLSQFYSVTDADRTYRMYWCHFTSNISFINLFSLFKLPYCFDARRTDDVVASFERLIEGYKGRGSGPAQSLRIQAALLDVISCYIEQAVQAKPQTPSHLSSSKLGSVLQYIDTNLQNDLSVAELAELVHHHPNYFIRFFKNHMGMTPMAFIYERRLEKAKQLLLSSDLAIGEIAQATGFHDIFHFSKSFKKRLGVAPSEFRSWPRAAQKEAEEPS</sequence>
<dbReference type="PROSITE" id="PS01124">
    <property type="entry name" value="HTH_ARAC_FAMILY_2"/>
    <property type="match status" value="1"/>
</dbReference>
<evidence type="ECO:0000256" key="2">
    <source>
        <dbReference type="ARBA" id="ARBA00023125"/>
    </source>
</evidence>
<dbReference type="InterPro" id="IPR050204">
    <property type="entry name" value="AraC_XylS_family_regulators"/>
</dbReference>
<dbReference type="EC" id="2.1.1.-" evidence="6"/>
<organism evidence="6 7">
    <name type="scientific">Paenibacillus konkukensis</name>
    <dbReference type="NCBI Taxonomy" id="2020716"/>
    <lineage>
        <taxon>Bacteria</taxon>
        <taxon>Bacillati</taxon>
        <taxon>Bacillota</taxon>
        <taxon>Bacilli</taxon>
        <taxon>Bacillales</taxon>
        <taxon>Paenibacillaceae</taxon>
        <taxon>Paenibacillus</taxon>
    </lineage>
</organism>
<evidence type="ECO:0000313" key="6">
    <source>
        <dbReference type="EMBL" id="UQZ82251.1"/>
    </source>
</evidence>
<evidence type="ECO:0000256" key="1">
    <source>
        <dbReference type="ARBA" id="ARBA00023015"/>
    </source>
</evidence>
<reference evidence="6" key="2">
    <citation type="journal article" date="2021" name="J Anim Sci Technol">
        <title>Complete genome sequence of Paenibacillus konkukensis sp. nov. SK3146 as a potential probiotic strain.</title>
        <authorList>
            <person name="Jung H.I."/>
            <person name="Park S."/>
            <person name="Niu K.M."/>
            <person name="Lee S.W."/>
            <person name="Kothari D."/>
            <person name="Yi K.J."/>
            <person name="Kim S.K."/>
        </authorList>
    </citation>
    <scope>NUCLEOTIDE SEQUENCE</scope>
    <source>
        <strain evidence="6">SK3146</strain>
    </source>
</reference>
<dbReference type="GO" id="GO:0032259">
    <property type="term" value="P:methylation"/>
    <property type="evidence" value="ECO:0007669"/>
    <property type="project" value="UniProtKB-KW"/>
</dbReference>
<dbReference type="Proteomes" id="UP001057134">
    <property type="component" value="Chromosome"/>
</dbReference>
<dbReference type="SMART" id="SM00342">
    <property type="entry name" value="HTH_ARAC"/>
    <property type="match status" value="1"/>
</dbReference>
<dbReference type="Pfam" id="PF02311">
    <property type="entry name" value="AraC_binding"/>
    <property type="match status" value="1"/>
</dbReference>
<dbReference type="InterPro" id="IPR037923">
    <property type="entry name" value="HTH-like"/>
</dbReference>
<dbReference type="Gene3D" id="1.10.10.60">
    <property type="entry name" value="Homeodomain-like"/>
    <property type="match status" value="2"/>
</dbReference>
<keyword evidence="7" id="KW-1185">Reference proteome</keyword>
<keyword evidence="2" id="KW-0238">DNA-binding</keyword>
<accession>A0ABY4RIK1</accession>
<dbReference type="InterPro" id="IPR020449">
    <property type="entry name" value="Tscrpt_reg_AraC-type_HTH"/>
</dbReference>
<feature type="domain" description="HTH araC/xylS-type" evidence="5">
    <location>
        <begin position="178"/>
        <end position="276"/>
    </location>
</feature>
<dbReference type="PANTHER" id="PTHR46796">
    <property type="entry name" value="HTH-TYPE TRANSCRIPTIONAL ACTIVATOR RHAS-RELATED"/>
    <property type="match status" value="1"/>
</dbReference>
<dbReference type="PRINTS" id="PR00032">
    <property type="entry name" value="HTHARAC"/>
</dbReference>
<keyword evidence="4" id="KW-0804">Transcription</keyword>
<keyword evidence="6" id="KW-0808">Transferase</keyword>
<dbReference type="EMBL" id="CP027059">
    <property type="protein sequence ID" value="UQZ82251.1"/>
    <property type="molecule type" value="Genomic_DNA"/>
</dbReference>
<evidence type="ECO:0000313" key="7">
    <source>
        <dbReference type="Proteomes" id="UP001057134"/>
    </source>
</evidence>